<dbReference type="GO" id="GO:0006826">
    <property type="term" value="P:iron ion transport"/>
    <property type="evidence" value="ECO:0007669"/>
    <property type="project" value="UniProtKB-KW"/>
</dbReference>
<evidence type="ECO:0000256" key="7">
    <source>
        <dbReference type="ARBA" id="ARBA00023065"/>
    </source>
</evidence>
<dbReference type="Pfam" id="PF07715">
    <property type="entry name" value="Plug"/>
    <property type="match status" value="1"/>
</dbReference>
<evidence type="ECO:0000256" key="6">
    <source>
        <dbReference type="ARBA" id="ARBA00023004"/>
    </source>
</evidence>
<dbReference type="GO" id="GO:0009279">
    <property type="term" value="C:cell outer membrane"/>
    <property type="evidence" value="ECO:0007669"/>
    <property type="project" value="UniProtKB-SubCell"/>
</dbReference>
<keyword evidence="16" id="KW-1185">Reference proteome</keyword>
<evidence type="ECO:0000313" key="16">
    <source>
        <dbReference type="Proteomes" id="UP000031057"/>
    </source>
</evidence>
<dbReference type="Gene3D" id="2.40.170.20">
    <property type="entry name" value="TonB-dependent receptor, beta-barrel domain"/>
    <property type="match status" value="1"/>
</dbReference>
<dbReference type="InterPro" id="IPR039426">
    <property type="entry name" value="TonB-dep_rcpt-like"/>
</dbReference>
<keyword evidence="4" id="KW-0410">Iron transport</keyword>
<name>A0A0B1ZLP4_9SPHN</name>
<dbReference type="Proteomes" id="UP000031057">
    <property type="component" value="Unassembled WGS sequence"/>
</dbReference>
<keyword evidence="8 12" id="KW-0798">TonB box</keyword>
<evidence type="ECO:0000256" key="2">
    <source>
        <dbReference type="ARBA" id="ARBA00022448"/>
    </source>
</evidence>
<dbReference type="PROSITE" id="PS52016">
    <property type="entry name" value="TONB_DEPENDENT_REC_3"/>
    <property type="match status" value="1"/>
</dbReference>
<organism evidence="15 16">
    <name type="scientific">Novosphingobium malaysiense</name>
    <dbReference type="NCBI Taxonomy" id="1348853"/>
    <lineage>
        <taxon>Bacteria</taxon>
        <taxon>Pseudomonadati</taxon>
        <taxon>Pseudomonadota</taxon>
        <taxon>Alphaproteobacteria</taxon>
        <taxon>Sphingomonadales</taxon>
        <taxon>Sphingomonadaceae</taxon>
        <taxon>Novosphingobium</taxon>
    </lineage>
</organism>
<keyword evidence="2 11" id="KW-0813">Transport</keyword>
<accession>A0A0B1ZLP4</accession>
<evidence type="ECO:0000256" key="8">
    <source>
        <dbReference type="ARBA" id="ARBA00023077"/>
    </source>
</evidence>
<evidence type="ECO:0000256" key="11">
    <source>
        <dbReference type="PROSITE-ProRule" id="PRU01360"/>
    </source>
</evidence>
<comment type="caution">
    <text evidence="15">The sequence shown here is derived from an EMBL/GenBank/DDBJ whole genome shotgun (WGS) entry which is preliminary data.</text>
</comment>
<dbReference type="EMBL" id="JTDI01000005">
    <property type="protein sequence ID" value="KHK90259.1"/>
    <property type="molecule type" value="Genomic_DNA"/>
</dbReference>
<feature type="domain" description="TonB-dependent receptor-like beta-barrel" evidence="13">
    <location>
        <begin position="316"/>
        <end position="745"/>
    </location>
</feature>
<protein>
    <recommendedName>
        <fullName evidence="17">TonB-dependent receptor</fullName>
    </recommendedName>
</protein>
<reference evidence="15 16" key="1">
    <citation type="submission" date="2014-10" db="EMBL/GenBank/DDBJ databases">
        <title>Genome sequence of Novosphingobium malaysiense MUSC 273(T).</title>
        <authorList>
            <person name="Lee L.-H."/>
        </authorList>
    </citation>
    <scope>NUCLEOTIDE SEQUENCE [LARGE SCALE GENOMIC DNA]</scope>
    <source>
        <strain evidence="15 16">MUSC 273</strain>
    </source>
</reference>
<comment type="similarity">
    <text evidence="11 12">Belongs to the TonB-dependent receptor family.</text>
</comment>
<evidence type="ECO:0000256" key="4">
    <source>
        <dbReference type="ARBA" id="ARBA00022496"/>
    </source>
</evidence>
<evidence type="ECO:0000256" key="3">
    <source>
        <dbReference type="ARBA" id="ARBA00022452"/>
    </source>
</evidence>
<comment type="subcellular location">
    <subcellularLocation>
        <location evidence="1 11">Cell outer membrane</location>
        <topology evidence="1 11">Multi-pass membrane protein</topology>
    </subcellularLocation>
</comment>
<evidence type="ECO:0000259" key="13">
    <source>
        <dbReference type="Pfam" id="PF00593"/>
    </source>
</evidence>
<dbReference type="InterPro" id="IPR036942">
    <property type="entry name" value="Beta-barrel_TonB_sf"/>
</dbReference>
<evidence type="ECO:0000256" key="10">
    <source>
        <dbReference type="ARBA" id="ARBA00023237"/>
    </source>
</evidence>
<evidence type="ECO:0000313" key="15">
    <source>
        <dbReference type="EMBL" id="KHK90259.1"/>
    </source>
</evidence>
<keyword evidence="9 11" id="KW-0472">Membrane</keyword>
<keyword evidence="7" id="KW-0406">Ion transport</keyword>
<dbReference type="SUPFAM" id="SSF56935">
    <property type="entry name" value="Porins"/>
    <property type="match status" value="1"/>
</dbReference>
<dbReference type="Pfam" id="PF00593">
    <property type="entry name" value="TonB_dep_Rec_b-barrel"/>
    <property type="match status" value="1"/>
</dbReference>
<sequence length="817" mass="87286">MALAGLMAASHAAPTFAQDVRPGDGPAAVGTAGEIVVTARKRQESILNVPVVETVISQDQIQQQGVTSLTDVSSLAPGLLLGEAPLEIGTQVSIRGIGTTSLDPGIDQSVSLNLDGLQLSNGMAYSVGLFDMAQIEVLKGPQALFFGKNSPAGVISIRTADPGDTREGIVRVSHDFEAGQWRGEMILSGPLSDTLGVRVAGSYSHSDGYFRNHAVPATQFGAAPDVSREFGGGETVYLRGTVLFKPTSDLTARLKMNYTRDDVDGGAPFQLASCPDGTVNYLGIPFFAPGEDCKGDRVLNVVNLDPVAFPGVMNGGRPFTNIRQKFGTLELDYNVAPQLALTSVTGYYKLRTAAMIGGTYNGQAAAFVAAQKSFTRREITQELRLNSDYAGPLNFTLGGFYQDGKMFNDIDLLTNQALGFGTAPVLLTGTQDVRIKSASGFGQLRYKPWSRLEIAVGARYTDERRNDHALTSFTGFAGPYVAIRPPNISSKRWSPELTLTYTATDDLTIFGSLKQGYKSGSYNLIIPLVPGQDNSFGDERVRGGEIGVKARLADRQVFVNSAFYYYNYSGLQVGVNEATEGTGIPLLRTVNAGTARIYGVDFDMTYQPLPVPGLKINAAINWNHARFTSFVGAPCYGGQTIAEGCNLLPAPVSTTDPFPAISFTDPNVFGGAPSRYTSQDLTGLPLTRAPDWQVNLGASYEMAVGNGTELKFGTNGQYTSRLLTDLGPRADFYQNEFIKLNANVALEGGDGLWEAALIANNITNQYTTANCTNLNYAGANLPGVVSGAPTQGPGGSDEVHCTFDRGREITLRLTLHI</sequence>
<keyword evidence="10 11" id="KW-0998">Cell outer membrane</keyword>
<dbReference type="PANTHER" id="PTHR32552">
    <property type="entry name" value="FERRICHROME IRON RECEPTOR-RELATED"/>
    <property type="match status" value="1"/>
</dbReference>
<dbReference type="InterPro" id="IPR012910">
    <property type="entry name" value="Plug_dom"/>
</dbReference>
<evidence type="ECO:0000256" key="1">
    <source>
        <dbReference type="ARBA" id="ARBA00004571"/>
    </source>
</evidence>
<proteinExistence type="inferred from homology"/>
<keyword evidence="5 11" id="KW-0812">Transmembrane</keyword>
<evidence type="ECO:0008006" key="17">
    <source>
        <dbReference type="Google" id="ProtNLM"/>
    </source>
</evidence>
<gene>
    <name evidence="15" type="ORF">LK12_16605</name>
</gene>
<evidence type="ECO:0000259" key="14">
    <source>
        <dbReference type="Pfam" id="PF07715"/>
    </source>
</evidence>
<dbReference type="STRING" id="1348853.LK12_16605"/>
<evidence type="ECO:0000256" key="12">
    <source>
        <dbReference type="RuleBase" id="RU003357"/>
    </source>
</evidence>
<feature type="domain" description="TonB-dependent receptor plug" evidence="14">
    <location>
        <begin position="47"/>
        <end position="154"/>
    </location>
</feature>
<keyword evidence="6" id="KW-0408">Iron</keyword>
<dbReference type="PANTHER" id="PTHR32552:SF81">
    <property type="entry name" value="TONB-DEPENDENT OUTER MEMBRANE RECEPTOR"/>
    <property type="match status" value="1"/>
</dbReference>
<dbReference type="AlphaFoldDB" id="A0A0B1ZLP4"/>
<dbReference type="InterPro" id="IPR000531">
    <property type="entry name" value="Beta-barrel_TonB"/>
</dbReference>
<keyword evidence="3 11" id="KW-1134">Transmembrane beta strand</keyword>
<evidence type="ECO:0000256" key="5">
    <source>
        <dbReference type="ARBA" id="ARBA00022692"/>
    </source>
</evidence>
<evidence type="ECO:0000256" key="9">
    <source>
        <dbReference type="ARBA" id="ARBA00023136"/>
    </source>
</evidence>